<name>A0A9W6YAG8_9STRA</name>
<organism evidence="1 2">
    <name type="scientific">Phytophthora fragariaefolia</name>
    <dbReference type="NCBI Taxonomy" id="1490495"/>
    <lineage>
        <taxon>Eukaryota</taxon>
        <taxon>Sar</taxon>
        <taxon>Stramenopiles</taxon>
        <taxon>Oomycota</taxon>
        <taxon>Peronosporomycetes</taxon>
        <taxon>Peronosporales</taxon>
        <taxon>Peronosporaceae</taxon>
        <taxon>Phytophthora</taxon>
    </lineage>
</organism>
<dbReference type="Proteomes" id="UP001165121">
    <property type="component" value="Unassembled WGS sequence"/>
</dbReference>
<reference evidence="1" key="1">
    <citation type="submission" date="2023-04" db="EMBL/GenBank/DDBJ databases">
        <title>Phytophthora fragariaefolia NBRC 109709.</title>
        <authorList>
            <person name="Ichikawa N."/>
            <person name="Sato H."/>
            <person name="Tonouchi N."/>
        </authorList>
    </citation>
    <scope>NUCLEOTIDE SEQUENCE</scope>
    <source>
        <strain evidence="1">NBRC 109709</strain>
    </source>
</reference>
<accession>A0A9W6YAG8</accession>
<comment type="caution">
    <text evidence="1">The sequence shown here is derived from an EMBL/GenBank/DDBJ whole genome shotgun (WGS) entry which is preliminary data.</text>
</comment>
<keyword evidence="2" id="KW-1185">Reference proteome</keyword>
<evidence type="ECO:0000313" key="1">
    <source>
        <dbReference type="EMBL" id="GMF56553.1"/>
    </source>
</evidence>
<gene>
    <name evidence="1" type="ORF">Pfra01_002400300</name>
</gene>
<dbReference type="AlphaFoldDB" id="A0A9W6YAG8"/>
<proteinExistence type="predicted"/>
<sequence length="274" mass="29513">MVPAGIRLDLADGTICLPDEVRIQLAGPRSLYGDKVEQETMGCYYEIDMGGSEEVRLRTRPSDRQKLWVTRGDRWRKQIMHGDTKIAMWLTGDRVPRLPGYVSVGSRRYAEWRNLAYQATTDENGVTPKQEEVQGPAVERPLYQTPPSILKRPSTCPVGTAAARQIKGRGPGIDSLHNVQDSLCNVQGLPLPSGEASCTQITTSRAHGATNKVGICSAHVMQNQGHGTSDLSAVSEALAVPSGTFPWPLENTIPASPAGVGSSSPLAPGYLLGL</sequence>
<evidence type="ECO:0000313" key="2">
    <source>
        <dbReference type="Proteomes" id="UP001165121"/>
    </source>
</evidence>
<protein>
    <submittedName>
        <fullName evidence="1">Unnamed protein product</fullName>
    </submittedName>
</protein>
<dbReference type="EMBL" id="BSXT01004047">
    <property type="protein sequence ID" value="GMF56553.1"/>
    <property type="molecule type" value="Genomic_DNA"/>
</dbReference>